<reference evidence="3" key="1">
    <citation type="submission" date="2020-11" db="EMBL/GenBank/DDBJ databases">
        <authorList>
            <consortium name="DOE Joint Genome Institute"/>
            <person name="Ahrendt S."/>
            <person name="Riley R."/>
            <person name="Andreopoulos W."/>
            <person name="Labutti K."/>
            <person name="Pangilinan J."/>
            <person name="Ruiz-Duenas F.J."/>
            <person name="Barrasa J.M."/>
            <person name="Sanchez-Garcia M."/>
            <person name="Camarero S."/>
            <person name="Miyauchi S."/>
            <person name="Serrano A."/>
            <person name="Linde D."/>
            <person name="Babiker R."/>
            <person name="Drula E."/>
            <person name="Ayuso-Fernandez I."/>
            <person name="Pacheco R."/>
            <person name="Padilla G."/>
            <person name="Ferreira P."/>
            <person name="Barriuso J."/>
            <person name="Kellner H."/>
            <person name="Castanera R."/>
            <person name="Alfaro M."/>
            <person name="Ramirez L."/>
            <person name="Pisabarro A.G."/>
            <person name="Kuo A."/>
            <person name="Tritt A."/>
            <person name="Lipzen A."/>
            <person name="He G."/>
            <person name="Yan M."/>
            <person name="Ng V."/>
            <person name="Cullen D."/>
            <person name="Martin F."/>
            <person name="Rosso M.-N."/>
            <person name="Henrissat B."/>
            <person name="Hibbett D."/>
            <person name="Martinez A.T."/>
            <person name="Grigoriev I.V."/>
        </authorList>
    </citation>
    <scope>NUCLEOTIDE SEQUENCE</scope>
    <source>
        <strain evidence="3">CIRM-BRFM 674</strain>
    </source>
</reference>
<protein>
    <submittedName>
        <fullName evidence="3">Uncharacterized protein</fullName>
    </submittedName>
</protein>
<dbReference type="SUPFAM" id="SSF117281">
    <property type="entry name" value="Kelch motif"/>
    <property type="match status" value="1"/>
</dbReference>
<evidence type="ECO:0000256" key="2">
    <source>
        <dbReference type="ARBA" id="ARBA00022737"/>
    </source>
</evidence>
<dbReference type="OrthoDB" id="3228507at2759"/>
<name>A0A9P6CVK0_9AGAR</name>
<accession>A0A9P6CVK0</accession>
<keyword evidence="4" id="KW-1185">Reference proteome</keyword>
<dbReference type="PANTHER" id="PTHR46093">
    <property type="entry name" value="ACYL-COA-BINDING DOMAIN-CONTAINING PROTEIN 5"/>
    <property type="match status" value="1"/>
</dbReference>
<organism evidence="3 4">
    <name type="scientific">Pholiota conissans</name>
    <dbReference type="NCBI Taxonomy" id="109636"/>
    <lineage>
        <taxon>Eukaryota</taxon>
        <taxon>Fungi</taxon>
        <taxon>Dikarya</taxon>
        <taxon>Basidiomycota</taxon>
        <taxon>Agaricomycotina</taxon>
        <taxon>Agaricomycetes</taxon>
        <taxon>Agaricomycetidae</taxon>
        <taxon>Agaricales</taxon>
        <taxon>Agaricineae</taxon>
        <taxon>Strophariaceae</taxon>
        <taxon>Pholiota</taxon>
    </lineage>
</organism>
<comment type="caution">
    <text evidence="3">The sequence shown here is derived from an EMBL/GenBank/DDBJ whole genome shotgun (WGS) entry which is preliminary data.</text>
</comment>
<evidence type="ECO:0000313" key="3">
    <source>
        <dbReference type="EMBL" id="KAF9480832.1"/>
    </source>
</evidence>
<proteinExistence type="predicted"/>
<dbReference type="InterPro" id="IPR006652">
    <property type="entry name" value="Kelch_1"/>
</dbReference>
<dbReference type="Gene3D" id="2.120.10.80">
    <property type="entry name" value="Kelch-type beta propeller"/>
    <property type="match status" value="1"/>
</dbReference>
<evidence type="ECO:0000313" key="4">
    <source>
        <dbReference type="Proteomes" id="UP000807469"/>
    </source>
</evidence>
<dbReference type="PANTHER" id="PTHR46093:SF18">
    <property type="entry name" value="FIBRONECTIN TYPE-III DOMAIN-CONTAINING PROTEIN"/>
    <property type="match status" value="1"/>
</dbReference>
<keyword evidence="2" id="KW-0677">Repeat</keyword>
<dbReference type="Pfam" id="PF01344">
    <property type="entry name" value="Kelch_1"/>
    <property type="match status" value="1"/>
</dbReference>
<evidence type="ECO:0000256" key="1">
    <source>
        <dbReference type="ARBA" id="ARBA00022441"/>
    </source>
</evidence>
<dbReference type="Proteomes" id="UP000807469">
    <property type="component" value="Unassembled WGS sequence"/>
</dbReference>
<gene>
    <name evidence="3" type="ORF">BDN70DRAFT_992427</name>
</gene>
<dbReference type="InterPro" id="IPR015915">
    <property type="entry name" value="Kelch-typ_b-propeller"/>
</dbReference>
<dbReference type="AlphaFoldDB" id="A0A9P6CVK0"/>
<dbReference type="EMBL" id="MU155188">
    <property type="protein sequence ID" value="KAF9480832.1"/>
    <property type="molecule type" value="Genomic_DNA"/>
</dbReference>
<keyword evidence="1" id="KW-0880">Kelch repeat</keyword>
<sequence length="394" mass="45623">MPSKDATSSTWAQNVEERCQTSNTTNDSIIHLKMATGECPPYNNFARFVSDPFDKKIYMIRGTKNYKDCINWPTSDFYACDTSSMTWTNLTNHLKHLNPSESADFFYEREIKPLPCVSLSGATLLRIENSSYIALFGGCNEAAKATSELIIVDPKNRQWWTAKFKGEVRVSPRINPAVVAIGDRIYIFGGHRKFDVWDQQPCHSYSVAQCLSKVNWQWLTCDHPYPDWVQLPPGQCFKWACALYDDTKILLTPYRHADEEAIDFTPENCFFFHIEHKSFETATTNIIGAFPRDIRWHLLYRPPIPVSKFDSTVIMCCFIDVPGTDDIAPEIWKFSSTPEQKIECLGIMRKMWDLDSDFRGAFCIDDKVRIMGSNQEGREVRWKWNTYLDINWKK</sequence>